<dbReference type="GO" id="GO:0042157">
    <property type="term" value="P:lipoprotein metabolic process"/>
    <property type="evidence" value="ECO:0007669"/>
    <property type="project" value="InterPro"/>
</dbReference>
<dbReference type="GO" id="GO:0008289">
    <property type="term" value="F:lipid binding"/>
    <property type="evidence" value="ECO:0007669"/>
    <property type="project" value="InterPro"/>
</dbReference>
<dbReference type="Proteomes" id="UP000700334">
    <property type="component" value="Unassembled WGS sequence"/>
</dbReference>
<dbReference type="GO" id="GO:0005576">
    <property type="term" value="C:extracellular region"/>
    <property type="evidence" value="ECO:0007669"/>
    <property type="project" value="InterPro"/>
</dbReference>
<name>A0A8J5ZXN0_GALPY</name>
<dbReference type="InterPro" id="IPR008405">
    <property type="entry name" value="ApoL"/>
</dbReference>
<proteinExistence type="inferred from homology"/>
<accession>A0A8J5ZXN0</accession>
<dbReference type="OrthoDB" id="9666117at2759"/>
<dbReference type="PANTHER" id="PTHR14096:SF7">
    <property type="entry name" value="APOLIPOPROTEIN L6"/>
    <property type="match status" value="1"/>
</dbReference>
<feature type="compositionally biased region" description="Low complexity" evidence="2">
    <location>
        <begin position="314"/>
        <end position="329"/>
    </location>
</feature>
<dbReference type="GO" id="GO:0016020">
    <property type="term" value="C:membrane"/>
    <property type="evidence" value="ECO:0007669"/>
    <property type="project" value="TreeGrafter"/>
</dbReference>
<dbReference type="Pfam" id="PF05461">
    <property type="entry name" value="ApoL"/>
    <property type="match status" value="1"/>
</dbReference>
<dbReference type="EMBL" id="JAGFMF010012002">
    <property type="protein sequence ID" value="KAG8508707.1"/>
    <property type="molecule type" value="Genomic_DNA"/>
</dbReference>
<evidence type="ECO:0000313" key="4">
    <source>
        <dbReference type="Proteomes" id="UP000700334"/>
    </source>
</evidence>
<feature type="region of interest" description="Disordered" evidence="2">
    <location>
        <begin position="293"/>
        <end position="352"/>
    </location>
</feature>
<protein>
    <submittedName>
        <fullName evidence="3">Apolipoprotein L6</fullName>
    </submittedName>
</protein>
<feature type="compositionally biased region" description="Basic and acidic residues" evidence="2">
    <location>
        <begin position="376"/>
        <end position="395"/>
    </location>
</feature>
<comment type="caution">
    <text evidence="3">The sequence shown here is derived from an EMBL/GenBank/DDBJ whole genome shotgun (WGS) entry which is preliminary data.</text>
</comment>
<dbReference type="AlphaFoldDB" id="A0A8J5ZXN0"/>
<sequence length="427" mass="45668">MLLDTQAGKGCEAGVGWQRGTEDVLGDDVEKEAGDLLAEERAFLEDYPFLKEELETAIRKLHALAGQLDSTHRTLTKTSVVAGSVAVVSGAMSILGLVLAPATAGGSLVLSAASKGLETAAGVASILTSLWEHVRSQGARAQASSLVPTGGPEAGEAGEREVYITAASKLVCSYGRAFKDIKKDVRALQAARAQPHLVSAAQRLQTTGRLSARKSRQVHRAFQGTPLVMTRSARWLGSVMTGFSLSLDLTALLRDWKHLKEGARTELAEELRARAGELEGKLRELAQLHESLQQKLLPQKRPMSSSSEEATGTLPPAAAKQAEAGAQLAGEHKEATARTRARTHAEGTLASAPPRWERAALLLQLQLPEGYGLADQHSKDEGRTREKEKAGKKLLDSNISKKEKVFYATENQGSLVFTTNGQTSSRA</sequence>
<organism evidence="3 4">
    <name type="scientific">Galemys pyrenaicus</name>
    <name type="common">Iberian desman</name>
    <name type="synonym">Pyrenean desman</name>
    <dbReference type="NCBI Taxonomy" id="202257"/>
    <lineage>
        <taxon>Eukaryota</taxon>
        <taxon>Metazoa</taxon>
        <taxon>Chordata</taxon>
        <taxon>Craniata</taxon>
        <taxon>Vertebrata</taxon>
        <taxon>Euteleostomi</taxon>
        <taxon>Mammalia</taxon>
        <taxon>Eutheria</taxon>
        <taxon>Laurasiatheria</taxon>
        <taxon>Eulipotyphla</taxon>
        <taxon>Talpidae</taxon>
        <taxon>Galemys</taxon>
    </lineage>
</organism>
<evidence type="ECO:0000256" key="2">
    <source>
        <dbReference type="SAM" id="MobiDB-lite"/>
    </source>
</evidence>
<feature type="region of interest" description="Disordered" evidence="2">
    <location>
        <begin position="372"/>
        <end position="395"/>
    </location>
</feature>
<evidence type="ECO:0000256" key="1">
    <source>
        <dbReference type="ARBA" id="ARBA00010090"/>
    </source>
</evidence>
<dbReference type="GO" id="GO:0006869">
    <property type="term" value="P:lipid transport"/>
    <property type="evidence" value="ECO:0007669"/>
    <property type="project" value="InterPro"/>
</dbReference>
<feature type="compositionally biased region" description="Polar residues" evidence="2">
    <location>
        <begin position="293"/>
        <end position="310"/>
    </location>
</feature>
<keyword evidence="4" id="KW-1185">Reference proteome</keyword>
<gene>
    <name evidence="3" type="ORF">J0S82_002518</name>
</gene>
<dbReference type="PANTHER" id="PTHR14096">
    <property type="entry name" value="APOLIPOPROTEIN L"/>
    <property type="match status" value="1"/>
</dbReference>
<comment type="similarity">
    <text evidence="1">Belongs to the apolipoprotein L family.</text>
</comment>
<evidence type="ECO:0000313" key="3">
    <source>
        <dbReference type="EMBL" id="KAG8508707.1"/>
    </source>
</evidence>
<reference evidence="3" key="1">
    <citation type="journal article" date="2021" name="Evol. Appl.">
        <title>The genome of the Pyrenean desman and the effects of bottlenecks and inbreeding on the genomic landscape of an endangered species.</title>
        <authorList>
            <person name="Escoda L."/>
            <person name="Castresana J."/>
        </authorList>
    </citation>
    <scope>NUCLEOTIDE SEQUENCE</scope>
    <source>
        <strain evidence="3">IBE-C5619</strain>
    </source>
</reference>